<evidence type="ECO:0000256" key="10">
    <source>
        <dbReference type="ARBA" id="ARBA00042508"/>
    </source>
</evidence>
<dbReference type="InterPro" id="IPR005636">
    <property type="entry name" value="DTW"/>
</dbReference>
<evidence type="ECO:0000313" key="13">
    <source>
        <dbReference type="EMBL" id="KAK6741154.1"/>
    </source>
</evidence>
<dbReference type="EC" id="2.5.1.25" evidence="2"/>
<comment type="subcellular location">
    <subcellularLocation>
        <location evidence="1">Nucleus</location>
    </subcellularLocation>
</comment>
<keyword evidence="5" id="KW-0819">tRNA processing</keyword>
<keyword evidence="6" id="KW-0539">Nucleus</keyword>
<evidence type="ECO:0000259" key="12">
    <source>
        <dbReference type="SMART" id="SM01144"/>
    </source>
</evidence>
<dbReference type="PANTHER" id="PTHR15627:SF8">
    <property type="entry name" value="TRNA-URIDINE AMINOCARBOXYPROPYLTRANSFERASE 1"/>
    <property type="match status" value="1"/>
</dbReference>
<dbReference type="SMART" id="SM01144">
    <property type="entry name" value="DTW"/>
    <property type="match status" value="1"/>
</dbReference>
<accession>A0ABR1CS32</accession>
<evidence type="ECO:0000256" key="6">
    <source>
        <dbReference type="ARBA" id="ARBA00023242"/>
    </source>
</evidence>
<name>A0ABR1CS32_NECAM</name>
<dbReference type="Pfam" id="PF03942">
    <property type="entry name" value="DTW"/>
    <property type="match status" value="1"/>
</dbReference>
<keyword evidence="14" id="KW-1185">Reference proteome</keyword>
<feature type="domain" description="DTW" evidence="12">
    <location>
        <begin position="32"/>
        <end position="222"/>
    </location>
</feature>
<evidence type="ECO:0000256" key="11">
    <source>
        <dbReference type="ARBA" id="ARBA00048718"/>
    </source>
</evidence>
<evidence type="ECO:0000256" key="5">
    <source>
        <dbReference type="ARBA" id="ARBA00022694"/>
    </source>
</evidence>
<comment type="similarity">
    <text evidence="8">Belongs to the TDD superfamily. DTWD1 family.</text>
</comment>
<gene>
    <name evidence="13" type="primary">Necator_chrIII.g9939</name>
    <name evidence="13" type="ORF">RB195_009174</name>
</gene>
<comment type="function">
    <text evidence="7">Catalyzes the formation of 3-(3-amino-3-carboxypropyl)uridine (acp3U) at position 20 in the D-loop of several cytoplasmic tRNAs (acp3U(20)).</text>
</comment>
<comment type="catalytic activity">
    <reaction evidence="11">
        <text>a uridine in tRNA + S-adenosyl-L-methionine = a 3-[(3S)-3-amino-3-carboxypropyl]uridine in tRNA + S-methyl-5'-thioadenosine + H(+)</text>
        <dbReference type="Rhea" id="RHEA:62432"/>
        <dbReference type="Rhea" id="RHEA-COMP:13339"/>
        <dbReference type="Rhea" id="RHEA-COMP:16092"/>
        <dbReference type="ChEBI" id="CHEBI:15378"/>
        <dbReference type="ChEBI" id="CHEBI:17509"/>
        <dbReference type="ChEBI" id="CHEBI:59789"/>
        <dbReference type="ChEBI" id="CHEBI:65315"/>
        <dbReference type="ChEBI" id="CHEBI:82930"/>
        <dbReference type="EC" id="2.5.1.25"/>
    </reaction>
</comment>
<comment type="caution">
    <text evidence="13">The sequence shown here is derived from an EMBL/GenBank/DDBJ whole genome shotgun (WGS) entry which is preliminary data.</text>
</comment>
<dbReference type="EMBL" id="JAVFWL010000003">
    <property type="protein sequence ID" value="KAK6741154.1"/>
    <property type="molecule type" value="Genomic_DNA"/>
</dbReference>
<sequence>MSIISQDNCKLSPYSKLDGLTKTKCSRCGKRRMYFCYDCRLTLPGVFSPQVKLPCYVDIIKHPSEKNSKSSAIHCKIVAPEQTKIFDVPNVFDYGGENSADTEGSTVLVFPSPSAVSIEEFVRVKGPIKRLIVLDCTWFQVHMMQKIPEIQGLPCVSLSKYRTAFWRPQHNVDESGLATIEAIYYALREYQEYGLGRPYQGEFDDLLYWFFHTQQHVNRKQQEYCNKKLDLEQ</sequence>
<evidence type="ECO:0000256" key="4">
    <source>
        <dbReference type="ARBA" id="ARBA00022691"/>
    </source>
</evidence>
<evidence type="ECO:0000256" key="1">
    <source>
        <dbReference type="ARBA" id="ARBA00004123"/>
    </source>
</evidence>
<dbReference type="PANTHER" id="PTHR15627">
    <property type="entry name" value="NATURAL KILLER CELL-SPECIFIC ANTIGEN KLIP1"/>
    <property type="match status" value="1"/>
</dbReference>
<dbReference type="Proteomes" id="UP001303046">
    <property type="component" value="Unassembled WGS sequence"/>
</dbReference>
<organism evidence="13 14">
    <name type="scientific">Necator americanus</name>
    <name type="common">Human hookworm</name>
    <dbReference type="NCBI Taxonomy" id="51031"/>
    <lineage>
        <taxon>Eukaryota</taxon>
        <taxon>Metazoa</taxon>
        <taxon>Ecdysozoa</taxon>
        <taxon>Nematoda</taxon>
        <taxon>Chromadorea</taxon>
        <taxon>Rhabditida</taxon>
        <taxon>Rhabditina</taxon>
        <taxon>Rhabditomorpha</taxon>
        <taxon>Strongyloidea</taxon>
        <taxon>Ancylostomatidae</taxon>
        <taxon>Bunostominae</taxon>
        <taxon>Necator</taxon>
    </lineage>
</organism>
<evidence type="ECO:0000313" key="14">
    <source>
        <dbReference type="Proteomes" id="UP001303046"/>
    </source>
</evidence>
<reference evidence="13 14" key="1">
    <citation type="submission" date="2023-08" db="EMBL/GenBank/DDBJ databases">
        <title>A Necator americanus chromosomal reference genome.</title>
        <authorList>
            <person name="Ilik V."/>
            <person name="Petrzelkova K.J."/>
            <person name="Pardy F."/>
            <person name="Fuh T."/>
            <person name="Niatou-Singa F.S."/>
            <person name="Gouil Q."/>
            <person name="Baker L."/>
            <person name="Ritchie M.E."/>
            <person name="Jex A.R."/>
            <person name="Gazzola D."/>
            <person name="Li H."/>
            <person name="Toshio Fujiwara R."/>
            <person name="Zhan B."/>
            <person name="Aroian R.V."/>
            <person name="Pafco B."/>
            <person name="Schwarz E.M."/>
        </authorList>
    </citation>
    <scope>NUCLEOTIDE SEQUENCE [LARGE SCALE GENOMIC DNA]</scope>
    <source>
        <strain evidence="13 14">Aroian</strain>
        <tissue evidence="13">Whole animal</tissue>
    </source>
</reference>
<proteinExistence type="inferred from homology"/>
<evidence type="ECO:0000256" key="7">
    <source>
        <dbReference type="ARBA" id="ARBA00037050"/>
    </source>
</evidence>
<evidence type="ECO:0000256" key="3">
    <source>
        <dbReference type="ARBA" id="ARBA00022679"/>
    </source>
</evidence>
<evidence type="ECO:0000256" key="8">
    <source>
        <dbReference type="ARBA" id="ARBA00038290"/>
    </source>
</evidence>
<protein>
    <recommendedName>
        <fullName evidence="9">tRNA-uridine aminocarboxypropyltransferase 1</fullName>
        <ecNumber evidence="2">2.5.1.25</ecNumber>
    </recommendedName>
    <alternativeName>
        <fullName evidence="10">DTW domain-containing protein 1</fullName>
    </alternativeName>
</protein>
<keyword evidence="4" id="KW-0949">S-adenosyl-L-methionine</keyword>
<dbReference type="InterPro" id="IPR051521">
    <property type="entry name" value="tRNA_Mod/Golgi_Maint"/>
</dbReference>
<evidence type="ECO:0000256" key="9">
    <source>
        <dbReference type="ARBA" id="ARBA00039242"/>
    </source>
</evidence>
<keyword evidence="3" id="KW-0808">Transferase</keyword>
<evidence type="ECO:0000256" key="2">
    <source>
        <dbReference type="ARBA" id="ARBA00012386"/>
    </source>
</evidence>